<proteinExistence type="predicted"/>
<organism evidence="1 2">
    <name type="scientific">Thauera mechernichensis</name>
    <dbReference type="NCBI Taxonomy" id="82788"/>
    <lineage>
        <taxon>Bacteria</taxon>
        <taxon>Pseudomonadati</taxon>
        <taxon>Pseudomonadota</taxon>
        <taxon>Betaproteobacteria</taxon>
        <taxon>Rhodocyclales</taxon>
        <taxon>Zoogloeaceae</taxon>
        <taxon>Thauera</taxon>
    </lineage>
</organism>
<keyword evidence="2" id="KW-1185">Reference proteome</keyword>
<evidence type="ECO:0000313" key="2">
    <source>
        <dbReference type="Proteomes" id="UP001597158"/>
    </source>
</evidence>
<gene>
    <name evidence="1" type="ORF">ACFQ4M_07650</name>
</gene>
<evidence type="ECO:0000313" key="1">
    <source>
        <dbReference type="EMBL" id="MFD1263457.1"/>
    </source>
</evidence>
<comment type="caution">
    <text evidence="1">The sequence shown here is derived from an EMBL/GenBank/DDBJ whole genome shotgun (WGS) entry which is preliminary data.</text>
</comment>
<sequence>MIEPLQPVQGFFASDSAPSHACVGGPLDAQGKTQQEERSMIQHRISKIALALAAATALAGCVTTGTNSTAVSGAAGGGASVDANPQLERCDAPLGTLAVDDGRAADWYGQFGSATQVTTIEPLLRLAVQQSNCFVITSIGNLRTDSRLSRITDIQRNSGEYRAGSKQEKGQRVAADYYLEPQIIINNDSVGSVGGLVGGLVGGRLGALAGGIQSKASVVTLSLFDIRSAVQIAASEGSSTATNFGAALGAFGGGAGGALGGFSRTPEGKATVAAFMDAYNNMVVALRNYKAQDVKGGLGRGGTLKVN</sequence>
<dbReference type="RefSeq" id="WP_277833419.1">
    <property type="nucleotide sequence ID" value="NZ_JARQZE010000008.1"/>
</dbReference>
<name>A0ABW3WCR8_9RHOO</name>
<dbReference type="EMBL" id="JBHTMC010000014">
    <property type="protein sequence ID" value="MFD1263457.1"/>
    <property type="molecule type" value="Genomic_DNA"/>
</dbReference>
<dbReference type="Proteomes" id="UP001597158">
    <property type="component" value="Unassembled WGS sequence"/>
</dbReference>
<protein>
    <recommendedName>
        <fullName evidence="3">Peptidoglycan-binding protein</fullName>
    </recommendedName>
</protein>
<reference evidence="2" key="1">
    <citation type="journal article" date="2019" name="Int. J. Syst. Evol. Microbiol.">
        <title>The Global Catalogue of Microorganisms (GCM) 10K type strain sequencing project: providing services to taxonomists for standard genome sequencing and annotation.</title>
        <authorList>
            <consortium name="The Broad Institute Genomics Platform"/>
            <consortium name="The Broad Institute Genome Sequencing Center for Infectious Disease"/>
            <person name="Wu L."/>
            <person name="Ma J."/>
        </authorList>
    </citation>
    <scope>NUCLEOTIDE SEQUENCE [LARGE SCALE GENOMIC DNA]</scope>
    <source>
        <strain evidence="2">CCUG 48884</strain>
    </source>
</reference>
<evidence type="ECO:0008006" key="3">
    <source>
        <dbReference type="Google" id="ProtNLM"/>
    </source>
</evidence>
<accession>A0ABW3WCR8</accession>